<feature type="signal peptide" evidence="3">
    <location>
        <begin position="1"/>
        <end position="24"/>
    </location>
</feature>
<dbReference type="EMBL" id="LVVM01002785">
    <property type="protein sequence ID" value="OJA15943.1"/>
    <property type="molecule type" value="Genomic_DNA"/>
</dbReference>
<keyword evidence="2" id="KW-0812">Transmembrane</keyword>
<feature type="chain" id="PRO_5012995602" evidence="3">
    <location>
        <begin position="25"/>
        <end position="157"/>
    </location>
</feature>
<gene>
    <name evidence="4" type="ORF">AZE42_02650</name>
</gene>
<evidence type="ECO:0000313" key="4">
    <source>
        <dbReference type="EMBL" id="OJA15943.1"/>
    </source>
</evidence>
<protein>
    <submittedName>
        <fullName evidence="4">Uncharacterized protein</fullName>
    </submittedName>
</protein>
<feature type="compositionally biased region" description="Low complexity" evidence="1">
    <location>
        <begin position="84"/>
        <end position="96"/>
    </location>
</feature>
<accession>A0A1J8Q5K1</accession>
<evidence type="ECO:0000256" key="1">
    <source>
        <dbReference type="SAM" id="MobiDB-lite"/>
    </source>
</evidence>
<feature type="transmembrane region" description="Helical" evidence="2">
    <location>
        <begin position="48"/>
        <end position="70"/>
    </location>
</feature>
<keyword evidence="2" id="KW-0472">Membrane</keyword>
<dbReference type="Proteomes" id="UP000183567">
    <property type="component" value="Unassembled WGS sequence"/>
</dbReference>
<evidence type="ECO:0000313" key="5">
    <source>
        <dbReference type="Proteomes" id="UP000183567"/>
    </source>
</evidence>
<keyword evidence="2" id="KW-1133">Transmembrane helix</keyword>
<name>A0A1J8Q5K1_9AGAM</name>
<sequence length="157" mass="17257">MPSSPLWVHLLAYCLVISPHSSVALNPTPVTQPQLLSSKLRQHKTNRYVFLGQPSAYCGLIIFVQTLYVARRPERPGEKEKATQQQQLGQSQDQAQPSTLQTTLAVASTSTAPPQIDSITTSGAVVTESQPLTTSDSPTWRARLVFFVCCASINQYR</sequence>
<keyword evidence="5" id="KW-1185">Reference proteome</keyword>
<reference evidence="4 5" key="1">
    <citation type="submission" date="2016-03" db="EMBL/GenBank/DDBJ databases">
        <title>Comparative genomics of the ectomycorrhizal sister species Rhizopogon vinicolor and Rhizopogon vesiculosus (Basidiomycota: Boletales) reveals a divergence of the mating type B locus.</title>
        <authorList>
            <person name="Mujic A.B."/>
            <person name="Kuo A."/>
            <person name="Tritt A."/>
            <person name="Lipzen A."/>
            <person name="Chen C."/>
            <person name="Johnson J."/>
            <person name="Sharma A."/>
            <person name="Barry K."/>
            <person name="Grigoriev I.V."/>
            <person name="Spatafora J.W."/>
        </authorList>
    </citation>
    <scope>NUCLEOTIDE SEQUENCE [LARGE SCALE GENOMIC DNA]</scope>
    <source>
        <strain evidence="4 5">AM-OR11-056</strain>
    </source>
</reference>
<feature type="region of interest" description="Disordered" evidence="1">
    <location>
        <begin position="74"/>
        <end position="99"/>
    </location>
</feature>
<organism evidence="4 5">
    <name type="scientific">Rhizopogon vesiculosus</name>
    <dbReference type="NCBI Taxonomy" id="180088"/>
    <lineage>
        <taxon>Eukaryota</taxon>
        <taxon>Fungi</taxon>
        <taxon>Dikarya</taxon>
        <taxon>Basidiomycota</taxon>
        <taxon>Agaricomycotina</taxon>
        <taxon>Agaricomycetes</taxon>
        <taxon>Agaricomycetidae</taxon>
        <taxon>Boletales</taxon>
        <taxon>Suillineae</taxon>
        <taxon>Rhizopogonaceae</taxon>
        <taxon>Rhizopogon</taxon>
    </lineage>
</organism>
<dbReference type="AlphaFoldDB" id="A0A1J8Q5K1"/>
<comment type="caution">
    <text evidence="4">The sequence shown here is derived from an EMBL/GenBank/DDBJ whole genome shotgun (WGS) entry which is preliminary data.</text>
</comment>
<evidence type="ECO:0000256" key="2">
    <source>
        <dbReference type="SAM" id="Phobius"/>
    </source>
</evidence>
<evidence type="ECO:0000256" key="3">
    <source>
        <dbReference type="SAM" id="SignalP"/>
    </source>
</evidence>
<proteinExistence type="predicted"/>
<keyword evidence="3" id="KW-0732">Signal</keyword>